<feature type="compositionally biased region" description="Acidic residues" evidence="3">
    <location>
        <begin position="1016"/>
        <end position="1035"/>
    </location>
</feature>
<accession>A0AAD8HUT2</accession>
<feature type="coiled-coil region" evidence="2">
    <location>
        <begin position="1154"/>
        <end position="1188"/>
    </location>
</feature>
<dbReference type="EMBL" id="JAUIZM010000007">
    <property type="protein sequence ID" value="KAK1373625.1"/>
    <property type="molecule type" value="Genomic_DNA"/>
</dbReference>
<reference evidence="5" key="1">
    <citation type="submission" date="2023-02" db="EMBL/GenBank/DDBJ databases">
        <title>Genome of toxic invasive species Heracleum sosnowskyi carries increased number of genes despite the absence of recent whole-genome duplications.</title>
        <authorList>
            <person name="Schelkunov M."/>
            <person name="Shtratnikova V."/>
            <person name="Makarenko M."/>
            <person name="Klepikova A."/>
            <person name="Omelchenko D."/>
            <person name="Novikova G."/>
            <person name="Obukhova E."/>
            <person name="Bogdanov V."/>
            <person name="Penin A."/>
            <person name="Logacheva M."/>
        </authorList>
    </citation>
    <scope>NUCLEOTIDE SEQUENCE</scope>
    <source>
        <strain evidence="5">Hsosn_3</strain>
        <tissue evidence="5">Leaf</tissue>
    </source>
</reference>
<feature type="compositionally biased region" description="Polar residues" evidence="3">
    <location>
        <begin position="1"/>
        <end position="19"/>
    </location>
</feature>
<feature type="region of interest" description="Disordered" evidence="3">
    <location>
        <begin position="1003"/>
        <end position="1035"/>
    </location>
</feature>
<feature type="compositionally biased region" description="Basic residues" evidence="3">
    <location>
        <begin position="75"/>
        <end position="84"/>
    </location>
</feature>
<feature type="compositionally biased region" description="Low complexity" evidence="3">
    <location>
        <begin position="20"/>
        <end position="36"/>
    </location>
</feature>
<feature type="region of interest" description="Disordered" evidence="3">
    <location>
        <begin position="1058"/>
        <end position="1089"/>
    </location>
</feature>
<keyword evidence="2" id="KW-0175">Coiled coil</keyword>
<comment type="caution">
    <text evidence="5">The sequence shown here is derived from an EMBL/GenBank/DDBJ whole genome shotgun (WGS) entry which is preliminary data.</text>
</comment>
<dbReference type="Pfam" id="PF00098">
    <property type="entry name" value="zf-CCHC"/>
    <property type="match status" value="1"/>
</dbReference>
<evidence type="ECO:0000259" key="4">
    <source>
        <dbReference type="PROSITE" id="PS50158"/>
    </source>
</evidence>
<dbReference type="SMART" id="SM00343">
    <property type="entry name" value="ZnF_C2HC"/>
    <property type="match status" value="3"/>
</dbReference>
<evidence type="ECO:0000256" key="3">
    <source>
        <dbReference type="SAM" id="MobiDB-lite"/>
    </source>
</evidence>
<evidence type="ECO:0000256" key="1">
    <source>
        <dbReference type="PROSITE-ProRule" id="PRU00047"/>
    </source>
</evidence>
<dbReference type="GO" id="GO:0008270">
    <property type="term" value="F:zinc ion binding"/>
    <property type="evidence" value="ECO:0007669"/>
    <property type="project" value="UniProtKB-KW"/>
</dbReference>
<name>A0AAD8HUT2_9APIA</name>
<sequence length="1459" mass="164570">MSFLQFVNDQVNPPTQAPFQSEPQPEPLQTELPPSTSVKPKSSGRTKHVGTKPTRSVRPANAVGVSKSNDEPKGHYKKRRANRHKANDEDDVENETLHKRKRRLVANYLFDDLDESTPDTEAVQHEAPEDFVEEPVVNTANEDRVFVNTEAPEVIVQEATENIEAVTVPNMANADSEAEIFEQDTLFADLEMDANVEAHPSISVCDTEDVAADQPTQIIDESIATHTEILSVNNPIPEIGEEVDQVIEAAIEKFDEAMAETLKETTVQTEEIVAESVPVETEILVNSEIPEAAQINAEATADNVEEIAEQIAENVNEARVDFDNADHTSVNSDHANSEIDPELSNSDSHESLPFLRDPTTESIKENQNATEAHFREMHYANWSGADCIFFTQRAADFVKKSAEEISNPKLLSHFKATIVQVKSLHHRFDETHKVVLGLSNDIALKELALKKDRAQFTSLVKDQEEIKQRLTKVEGNQAEISTKIDAIAASLELLTSVFIPDDVKKGENVPKDKCKRTPTLRLRDDSNDGGSKEAEKRSKTIQEQGRLRSNSARQTNSERLKSGGQSSSRLKSLVISSNPTTDEEIAAKLFMEEHGGEATMEDIDAEMKLLAEEHQRKIEAGTYKKKSVKAPRLKEKGIIIKENTQQSIQYTRRPTVNVSGKGKGILVEEGQLPKKNYSTSDVAQVESRINKSTSDVAHVDISTKVVTTSDKAQVVQTQLAPQLQGFLRPVLSETLTLEDVDFSQTRTVHGKESYDKSGLGSHREKRINNRPLDQTSLAEPGVGVSQESLDKLESVQMVYHRGLKKEVLLYFMSDGRVYRVGEADVQLKLWEELEYVLYLLKIKNRSTHDAALVLRDRMMKSKVLLGGGVSSAYIPKYRDAYGKIVEMKRNSAKFKTSLGIKVLEFNLESDKSYYIRLGNEMRKNIIYSLRAAIYQTGESDPKLKELKEIMVEELEAERRLLIDYLRIVPDIEEIKSGKKTKSVALKVEEKLLKKDTSKKKAKGKALVINSESESSNTDDDSNTDESSESEDDEEQMMQMAALMVKTFKKMGFKNFKKGKRFSRRDSKSERKSFRKSEGRDTKSGKKDKSEIQCYKCKEMGHYAPECKKGKSEKALITKGRDWADTSDSDEDVNYALMATVKDESESSEKKTLENERIKSENLKLKERNQFLEEELVNMKQVQKEIDDAVYVEHELLKRFRQLQSELEKERKIIKTWTNSGKDTHQVFKTDAVGLGYCEKDELRFKDKVKVRTHLPPMKFVLESSKLNSVVETETVNEEPVKTCVKQVNVGLMTDKQFKYKLKEVKSVEKQKVSRKNINGKVGINKSNNHLPITDAPRKTCHNCGSSNHLASFCRKNKDINSLPSKSGVKNDYVRVKPQTLCTHCGSTWHSIYTCKNYHAIYHNYYELKPNLKWVKVDSASVNSDTVSLNSVDKNSAAKANNVKKAKGSKQVWILKTNSQ</sequence>
<feature type="region of interest" description="Disordered" evidence="3">
    <location>
        <begin position="1"/>
        <end position="96"/>
    </location>
</feature>
<dbReference type="SUPFAM" id="SSF57756">
    <property type="entry name" value="Retrovirus zinc finger-like domains"/>
    <property type="match status" value="1"/>
</dbReference>
<dbReference type="InterPro" id="IPR036875">
    <property type="entry name" value="Znf_CCHC_sf"/>
</dbReference>
<evidence type="ECO:0000256" key="2">
    <source>
        <dbReference type="SAM" id="Coils"/>
    </source>
</evidence>
<keyword evidence="6" id="KW-1185">Reference proteome</keyword>
<dbReference type="Proteomes" id="UP001237642">
    <property type="component" value="Unassembled WGS sequence"/>
</dbReference>
<gene>
    <name evidence="5" type="ORF">POM88_029818</name>
</gene>
<feature type="compositionally biased region" description="Low complexity" evidence="3">
    <location>
        <begin position="566"/>
        <end position="577"/>
    </location>
</feature>
<dbReference type="PROSITE" id="PS50158">
    <property type="entry name" value="ZF_CCHC"/>
    <property type="match status" value="1"/>
</dbReference>
<dbReference type="Gene3D" id="4.10.60.10">
    <property type="entry name" value="Zinc finger, CCHC-type"/>
    <property type="match status" value="1"/>
</dbReference>
<dbReference type="GO" id="GO:0003676">
    <property type="term" value="F:nucleic acid binding"/>
    <property type="evidence" value="ECO:0007669"/>
    <property type="project" value="InterPro"/>
</dbReference>
<feature type="compositionally biased region" description="Low complexity" evidence="3">
    <location>
        <begin position="1004"/>
        <end position="1015"/>
    </location>
</feature>
<dbReference type="InterPro" id="IPR001878">
    <property type="entry name" value="Znf_CCHC"/>
</dbReference>
<protein>
    <recommendedName>
        <fullName evidence="4">CCHC-type domain-containing protein</fullName>
    </recommendedName>
</protein>
<feature type="domain" description="CCHC-type" evidence="4">
    <location>
        <begin position="1093"/>
        <end position="1108"/>
    </location>
</feature>
<feature type="compositionally biased region" description="Basic and acidic residues" evidence="3">
    <location>
        <begin position="521"/>
        <end position="540"/>
    </location>
</feature>
<evidence type="ECO:0000313" key="6">
    <source>
        <dbReference type="Proteomes" id="UP001237642"/>
    </source>
</evidence>
<feature type="compositionally biased region" description="Basic and acidic residues" evidence="3">
    <location>
        <begin position="1063"/>
        <end position="1089"/>
    </location>
</feature>
<organism evidence="5 6">
    <name type="scientific">Heracleum sosnowskyi</name>
    <dbReference type="NCBI Taxonomy" id="360622"/>
    <lineage>
        <taxon>Eukaryota</taxon>
        <taxon>Viridiplantae</taxon>
        <taxon>Streptophyta</taxon>
        <taxon>Embryophyta</taxon>
        <taxon>Tracheophyta</taxon>
        <taxon>Spermatophyta</taxon>
        <taxon>Magnoliopsida</taxon>
        <taxon>eudicotyledons</taxon>
        <taxon>Gunneridae</taxon>
        <taxon>Pentapetalae</taxon>
        <taxon>asterids</taxon>
        <taxon>campanulids</taxon>
        <taxon>Apiales</taxon>
        <taxon>Apiaceae</taxon>
        <taxon>Apioideae</taxon>
        <taxon>apioid superclade</taxon>
        <taxon>Tordylieae</taxon>
        <taxon>Tordyliinae</taxon>
        <taxon>Heracleum</taxon>
    </lineage>
</organism>
<feature type="region of interest" description="Disordered" evidence="3">
    <location>
        <begin position="326"/>
        <end position="361"/>
    </location>
</feature>
<keyword evidence="1" id="KW-0479">Metal-binding</keyword>
<feature type="region of interest" description="Disordered" evidence="3">
    <location>
        <begin position="505"/>
        <end position="578"/>
    </location>
</feature>
<proteinExistence type="predicted"/>
<keyword evidence="1" id="KW-0862">Zinc</keyword>
<feature type="compositionally biased region" description="Polar residues" evidence="3">
    <location>
        <begin position="541"/>
        <end position="555"/>
    </location>
</feature>
<reference evidence="5" key="2">
    <citation type="submission" date="2023-05" db="EMBL/GenBank/DDBJ databases">
        <authorList>
            <person name="Schelkunov M.I."/>
        </authorList>
    </citation>
    <scope>NUCLEOTIDE SEQUENCE</scope>
    <source>
        <strain evidence="5">Hsosn_3</strain>
        <tissue evidence="5">Leaf</tissue>
    </source>
</reference>
<keyword evidence="1" id="KW-0863">Zinc-finger</keyword>
<evidence type="ECO:0000313" key="5">
    <source>
        <dbReference type="EMBL" id="KAK1373625.1"/>
    </source>
</evidence>